<protein>
    <submittedName>
        <fullName evidence="1">Uncharacterized protein</fullName>
    </submittedName>
</protein>
<dbReference type="Proteomes" id="UP000473325">
    <property type="component" value="Unassembled WGS sequence"/>
</dbReference>
<dbReference type="RefSeq" id="WP_160879483.1">
    <property type="nucleotide sequence ID" value="NZ_WUEK01000013.1"/>
</dbReference>
<dbReference type="EMBL" id="WUEK01000013">
    <property type="protein sequence ID" value="MXG91555.1"/>
    <property type="molecule type" value="Genomic_DNA"/>
</dbReference>
<accession>A0A6L7F1Y3</accession>
<sequence length="97" mass="10351">MTAYDSTENYGGQMGVKFQDGQQVESFYFDETAQQQSLDASATVDGRVISALFPTDVLGELGKRGVSSWSAALSLNGQDVGLCPRAYGYLPFPGATN</sequence>
<gene>
    <name evidence="1" type="ORF">GRQ65_18580</name>
</gene>
<evidence type="ECO:0000313" key="1">
    <source>
        <dbReference type="EMBL" id="MXG91555.1"/>
    </source>
</evidence>
<organism evidence="1 2">
    <name type="scientific">Nocardioides flavescens</name>
    <dbReference type="NCBI Taxonomy" id="2691959"/>
    <lineage>
        <taxon>Bacteria</taxon>
        <taxon>Bacillati</taxon>
        <taxon>Actinomycetota</taxon>
        <taxon>Actinomycetes</taxon>
        <taxon>Propionibacteriales</taxon>
        <taxon>Nocardioidaceae</taxon>
        <taxon>Nocardioides</taxon>
    </lineage>
</organism>
<name>A0A6L7F1Y3_9ACTN</name>
<reference evidence="1 2" key="1">
    <citation type="submission" date="2019-12" db="EMBL/GenBank/DDBJ databases">
        <authorList>
            <person name="Kun Z."/>
        </authorList>
    </citation>
    <scope>NUCLEOTIDE SEQUENCE [LARGE SCALE GENOMIC DNA]</scope>
    <source>
        <strain evidence="1 2">YIM 123512</strain>
    </source>
</reference>
<comment type="caution">
    <text evidence="1">The sequence shown here is derived from an EMBL/GenBank/DDBJ whole genome shotgun (WGS) entry which is preliminary data.</text>
</comment>
<proteinExistence type="predicted"/>
<dbReference type="AlphaFoldDB" id="A0A6L7F1Y3"/>
<keyword evidence="2" id="KW-1185">Reference proteome</keyword>
<evidence type="ECO:0000313" key="2">
    <source>
        <dbReference type="Proteomes" id="UP000473325"/>
    </source>
</evidence>